<dbReference type="InterPro" id="IPR015940">
    <property type="entry name" value="UBA"/>
</dbReference>
<dbReference type="GO" id="GO:0005737">
    <property type="term" value="C:cytoplasm"/>
    <property type="evidence" value="ECO:0007669"/>
    <property type="project" value="UniProtKB-SubCell"/>
</dbReference>
<reference evidence="13" key="1">
    <citation type="journal article" date="2021" name="Genome Biol. Evol.">
        <title>The assembled and annotated genome of the fairy-ring fungus Marasmius oreades.</title>
        <authorList>
            <person name="Hiltunen M."/>
            <person name="Ament-Velasquez S.L."/>
            <person name="Johannesson H."/>
        </authorList>
    </citation>
    <scope>NUCLEOTIDE SEQUENCE</scope>
    <source>
        <strain evidence="13">03SP1</strain>
    </source>
</reference>
<evidence type="ECO:0000256" key="9">
    <source>
        <dbReference type="ARBA" id="ARBA00022801"/>
    </source>
</evidence>
<feature type="compositionally biased region" description="Low complexity" evidence="10">
    <location>
        <begin position="336"/>
        <end position="369"/>
    </location>
</feature>
<evidence type="ECO:0000256" key="10">
    <source>
        <dbReference type="SAM" id="MobiDB-lite"/>
    </source>
</evidence>
<comment type="subcellular location">
    <subcellularLocation>
        <location evidence="2">Cytoplasm</location>
    </subcellularLocation>
</comment>
<protein>
    <recommendedName>
        <fullName evidence="5">DNA damage-inducible protein 1</fullName>
    </recommendedName>
</protein>
<dbReference type="InterPro" id="IPR000626">
    <property type="entry name" value="Ubiquitin-like_dom"/>
</dbReference>
<name>A0A9P7UZF5_9AGAR</name>
<feature type="region of interest" description="Disordered" evidence="10">
    <location>
        <begin position="313"/>
        <end position="398"/>
    </location>
</feature>
<dbReference type="SUPFAM" id="SSF54236">
    <property type="entry name" value="Ubiquitin-like"/>
    <property type="match status" value="1"/>
</dbReference>
<gene>
    <name evidence="13" type="ORF">E1B28_004788</name>
</gene>
<dbReference type="GO" id="GO:0004190">
    <property type="term" value="F:aspartic-type endopeptidase activity"/>
    <property type="evidence" value="ECO:0007669"/>
    <property type="project" value="UniProtKB-KW"/>
</dbReference>
<keyword evidence="14" id="KW-1185">Reference proteome</keyword>
<dbReference type="InterPro" id="IPR029071">
    <property type="entry name" value="Ubiquitin-like_domsf"/>
</dbReference>
<dbReference type="PANTHER" id="PTHR12917:SF1">
    <property type="entry name" value="AT13091P"/>
    <property type="match status" value="1"/>
</dbReference>
<evidence type="ECO:0000256" key="5">
    <source>
        <dbReference type="ARBA" id="ARBA00021491"/>
    </source>
</evidence>
<dbReference type="KEGG" id="more:E1B28_004788"/>
<dbReference type="PANTHER" id="PTHR12917">
    <property type="entry name" value="ASPARTYL PROTEASE DDI-RELATED"/>
    <property type="match status" value="1"/>
</dbReference>
<accession>A0A9P7UZF5</accession>
<evidence type="ECO:0000259" key="12">
    <source>
        <dbReference type="PROSITE" id="PS50053"/>
    </source>
</evidence>
<keyword evidence="7" id="KW-0645">Protease</keyword>
<dbReference type="InterPro" id="IPR009060">
    <property type="entry name" value="UBA-like_sf"/>
</dbReference>
<dbReference type="InterPro" id="IPR033882">
    <property type="entry name" value="DDI1_N"/>
</dbReference>
<dbReference type="Gene3D" id="1.10.8.10">
    <property type="entry name" value="DNA helicase RuvA subunit, C-terminal domain"/>
    <property type="match status" value="1"/>
</dbReference>
<dbReference type="SUPFAM" id="SSF50630">
    <property type="entry name" value="Acid proteases"/>
    <property type="match status" value="1"/>
</dbReference>
<organism evidence="13 14">
    <name type="scientific">Marasmius oreades</name>
    <name type="common">fairy-ring Marasmius</name>
    <dbReference type="NCBI Taxonomy" id="181124"/>
    <lineage>
        <taxon>Eukaryota</taxon>
        <taxon>Fungi</taxon>
        <taxon>Dikarya</taxon>
        <taxon>Basidiomycota</taxon>
        <taxon>Agaricomycotina</taxon>
        <taxon>Agaricomycetes</taxon>
        <taxon>Agaricomycetidae</taxon>
        <taxon>Agaricales</taxon>
        <taxon>Marasmiineae</taxon>
        <taxon>Marasmiaceae</taxon>
        <taxon>Marasmius</taxon>
    </lineage>
</organism>
<evidence type="ECO:0000256" key="6">
    <source>
        <dbReference type="ARBA" id="ARBA00022490"/>
    </source>
</evidence>
<dbReference type="InterPro" id="IPR019103">
    <property type="entry name" value="Peptidase_aspartic_DDI1-type"/>
</dbReference>
<dbReference type="Gene3D" id="2.40.70.10">
    <property type="entry name" value="Acid Proteases"/>
    <property type="match status" value="1"/>
</dbReference>
<evidence type="ECO:0000256" key="4">
    <source>
        <dbReference type="ARBA" id="ARBA00011128"/>
    </source>
</evidence>
<comment type="function">
    <text evidence="1">Probable aspartic protease. May be involved in the regulation of exocytosis. Acts as a linker between the 19S proteasome and polyubiquitinated proteins via UBA domain interactions with ubiquitin for their subsequent degradation. Required for S-phase checkpoint control.</text>
</comment>
<dbReference type="PROSITE" id="PS50030">
    <property type="entry name" value="UBA"/>
    <property type="match status" value="1"/>
</dbReference>
<comment type="subunit">
    <text evidence="4">Binds ubiquitin and polyubiquitinated proteins.</text>
</comment>
<proteinExistence type="inferred from homology"/>
<keyword evidence="6" id="KW-0963">Cytoplasm</keyword>
<dbReference type="CDD" id="cd01796">
    <property type="entry name" value="Ubl_Ddi1_like"/>
    <property type="match status" value="1"/>
</dbReference>
<dbReference type="RefSeq" id="XP_043013913.1">
    <property type="nucleotide sequence ID" value="XM_043149309.1"/>
</dbReference>
<dbReference type="Pfam" id="PF09668">
    <property type="entry name" value="Asp_protease"/>
    <property type="match status" value="1"/>
</dbReference>
<keyword evidence="8" id="KW-0064">Aspartyl protease</keyword>
<dbReference type="PROSITE" id="PS50053">
    <property type="entry name" value="UBIQUITIN_2"/>
    <property type="match status" value="1"/>
</dbReference>
<comment type="caution">
    <text evidence="13">The sequence shown here is derived from an EMBL/GenBank/DDBJ whole genome shotgun (WGS) entry which is preliminary data.</text>
</comment>
<dbReference type="EMBL" id="CM032182">
    <property type="protein sequence ID" value="KAG7097443.1"/>
    <property type="molecule type" value="Genomic_DNA"/>
</dbReference>
<dbReference type="InterPro" id="IPR021109">
    <property type="entry name" value="Peptidase_aspartic_dom_sf"/>
</dbReference>
<evidence type="ECO:0000313" key="13">
    <source>
        <dbReference type="EMBL" id="KAG7097443.1"/>
    </source>
</evidence>
<evidence type="ECO:0000259" key="11">
    <source>
        <dbReference type="PROSITE" id="PS50030"/>
    </source>
</evidence>
<dbReference type="Proteomes" id="UP001049176">
    <property type="component" value="Chromosome 2"/>
</dbReference>
<dbReference type="GeneID" id="66073864"/>
<evidence type="ECO:0000256" key="7">
    <source>
        <dbReference type="ARBA" id="ARBA00022670"/>
    </source>
</evidence>
<dbReference type="AlphaFoldDB" id="A0A9P7UZF5"/>
<keyword evidence="9" id="KW-0378">Hydrolase</keyword>
<feature type="domain" description="UBA" evidence="11">
    <location>
        <begin position="394"/>
        <end position="432"/>
    </location>
</feature>
<comment type="similarity">
    <text evidence="3">Belongs to the DDI1 family.</text>
</comment>
<dbReference type="Gene3D" id="3.10.20.90">
    <property type="entry name" value="Phosphatidylinositol 3-kinase Catalytic Subunit, Chain A, domain 1"/>
    <property type="match status" value="1"/>
</dbReference>
<evidence type="ECO:0000256" key="2">
    <source>
        <dbReference type="ARBA" id="ARBA00004496"/>
    </source>
</evidence>
<evidence type="ECO:0000256" key="3">
    <source>
        <dbReference type="ARBA" id="ARBA00009136"/>
    </source>
</evidence>
<evidence type="ECO:0000256" key="1">
    <source>
        <dbReference type="ARBA" id="ARBA00003231"/>
    </source>
</evidence>
<dbReference type="CDD" id="cd05479">
    <property type="entry name" value="RP_DDI"/>
    <property type="match status" value="1"/>
</dbReference>
<evidence type="ECO:0000313" key="14">
    <source>
        <dbReference type="Proteomes" id="UP001049176"/>
    </source>
</evidence>
<feature type="domain" description="Ubiquitin-like" evidence="12">
    <location>
        <begin position="1"/>
        <end position="63"/>
    </location>
</feature>
<dbReference type="GO" id="GO:0006508">
    <property type="term" value="P:proteolysis"/>
    <property type="evidence" value="ECO:0007669"/>
    <property type="project" value="UniProtKB-KW"/>
</dbReference>
<sequence length="432" mass="46627">MELTFLTEIGQSFTIEIDPGMEFENVMALLEAESGIPVSEQSISHEGRDLNNTKGTTVRDLGLTGHYATLQLKRKIPNVAGGRPLEHDAEMMRLQLLGDPNLMNDLRRTQPELAEAAQTNPTRFAELLRQTRERQYDAEIARQREIEHLNADPFDVEAQRKIEEAIRQAAVMENLEHAIEYSPESFGIVTMLYIDVEINGKPVKAFVDSGAQRTIMTPQCAEYCGIMRLLDTRFAGIAQGVGTAAILGRIHSTQLKLAELHLPCSITVMEGRAVDLLLGLDMLKSYQACIDLEKGVLRIQGREVRFLSEHELPESARQEAADAAPGGPSSVGGGPAPASAPSGLRLGSSSGSGPSRPGQRQPSSFSGSGNTLGGGSSAQRQSNNPRAVRSSGSKHPEEHIKVIMDLGVTREIAISTLDAAGGNVEVAASLLF</sequence>
<dbReference type="Pfam" id="PF00240">
    <property type="entry name" value="ubiquitin"/>
    <property type="match status" value="1"/>
</dbReference>
<evidence type="ECO:0000256" key="8">
    <source>
        <dbReference type="ARBA" id="ARBA00022750"/>
    </source>
</evidence>
<dbReference type="SUPFAM" id="SSF46934">
    <property type="entry name" value="UBA-like"/>
    <property type="match status" value="1"/>
</dbReference>
<dbReference type="OrthoDB" id="1047367at2759"/>
<feature type="compositionally biased region" description="Polar residues" evidence="10">
    <location>
        <begin position="378"/>
        <end position="393"/>
    </location>
</feature>